<protein>
    <submittedName>
        <fullName evidence="2">Uncharacterized protein</fullName>
    </submittedName>
</protein>
<dbReference type="KEGG" id="cob:COB47_1156"/>
<reference evidence="2 3" key="1">
    <citation type="journal article" date="2010" name="J. Bacteriol.">
        <title>Complete genome sequence of the cellulolytic thermophile Caldicellulosiruptor obsidiansis OB47T.</title>
        <authorList>
            <person name="Elkins J.G."/>
            <person name="Lochner A."/>
            <person name="Hamilton-Brehm S.D."/>
            <person name="Davenport K.W."/>
            <person name="Podar M."/>
            <person name="Brown S.D."/>
            <person name="Land M.L."/>
            <person name="Hauser L.J."/>
            <person name="Klingeman D.M."/>
            <person name="Raman B."/>
            <person name="Goodwin L.A."/>
            <person name="Tapia R."/>
            <person name="Meincke L.J."/>
            <person name="Detter J.C."/>
            <person name="Bruce D.C."/>
            <person name="Han C.S."/>
            <person name="Palumbo A.V."/>
            <person name="Cottingham R.W."/>
            <person name="Keller M."/>
            <person name="Graham D.E."/>
        </authorList>
    </citation>
    <scope>NUCLEOTIDE SEQUENCE [LARGE SCALE GENOMIC DNA]</scope>
    <source>
        <strain evidence="3">ATCC BAA-2073 / strain OB47</strain>
    </source>
</reference>
<dbReference type="HOGENOM" id="CLU_1802520_0_0_9"/>
<organism evidence="2 3">
    <name type="scientific">Caldicellulosiruptor obsidiansis (strain ATCC BAA-2073 / JCM 16842 / OB47)</name>
    <dbReference type="NCBI Taxonomy" id="608506"/>
    <lineage>
        <taxon>Bacteria</taxon>
        <taxon>Bacillati</taxon>
        <taxon>Bacillota</taxon>
        <taxon>Bacillota incertae sedis</taxon>
        <taxon>Caldicellulosiruptorales</taxon>
        <taxon>Caldicellulosiruptoraceae</taxon>
        <taxon>Caldicellulosiruptor</taxon>
    </lineage>
</organism>
<keyword evidence="1" id="KW-0812">Transmembrane</keyword>
<dbReference type="EMBL" id="CP002164">
    <property type="protein sequence ID" value="ADL42455.1"/>
    <property type="molecule type" value="Genomic_DNA"/>
</dbReference>
<evidence type="ECO:0000313" key="3">
    <source>
        <dbReference type="Proteomes" id="UP000000347"/>
    </source>
</evidence>
<keyword evidence="3" id="KW-1185">Reference proteome</keyword>
<feature type="transmembrane region" description="Helical" evidence="1">
    <location>
        <begin position="9"/>
        <end position="27"/>
    </location>
</feature>
<keyword evidence="1" id="KW-0472">Membrane</keyword>
<gene>
    <name evidence="2" type="ordered locus">COB47_1156</name>
</gene>
<dbReference type="Proteomes" id="UP000000347">
    <property type="component" value="Chromosome"/>
</dbReference>
<evidence type="ECO:0000256" key="1">
    <source>
        <dbReference type="SAM" id="Phobius"/>
    </source>
</evidence>
<feature type="transmembrane region" description="Helical" evidence="1">
    <location>
        <begin position="39"/>
        <end position="61"/>
    </location>
</feature>
<sequence length="143" mass="16583">MLFKSTLKCFAYYFGASAGIGILVLIVSKLNDLYIKPEIILVCALMIFLWSLTMAFIFGYLCAHEVYVYKKCAITENELEERIKRTGYYTKIEKIGNKIIATTPHKLTNWLCGKIVIDINEEEIRIDASRGFLYKYFRPVKML</sequence>
<proteinExistence type="predicted"/>
<dbReference type="STRING" id="608506.COB47_1156"/>
<evidence type="ECO:0000313" key="2">
    <source>
        <dbReference type="EMBL" id="ADL42455.1"/>
    </source>
</evidence>
<name>D9TKC3_CALOO</name>
<dbReference type="AlphaFoldDB" id="D9TKC3"/>
<accession>D9TKC3</accession>
<dbReference type="OrthoDB" id="1716466at2"/>
<keyword evidence="1" id="KW-1133">Transmembrane helix</keyword>